<feature type="domain" description="KTSC" evidence="1">
    <location>
        <begin position="12"/>
        <end position="64"/>
    </location>
</feature>
<dbReference type="Pfam" id="PF13619">
    <property type="entry name" value="KTSC"/>
    <property type="match status" value="1"/>
</dbReference>
<evidence type="ECO:0000313" key="3">
    <source>
        <dbReference type="Proteomes" id="UP001057753"/>
    </source>
</evidence>
<organism evidence="2 3">
    <name type="scientific">Salipaludibacillus agaradhaerens</name>
    <name type="common">Bacillus agaradhaerens</name>
    <dbReference type="NCBI Taxonomy" id="76935"/>
    <lineage>
        <taxon>Bacteria</taxon>
        <taxon>Bacillati</taxon>
        <taxon>Bacillota</taxon>
        <taxon>Bacilli</taxon>
        <taxon>Bacillales</taxon>
        <taxon>Bacillaceae</taxon>
    </lineage>
</organism>
<dbReference type="InterPro" id="IPR025309">
    <property type="entry name" value="KTSC_dom"/>
</dbReference>
<dbReference type="AlphaFoldDB" id="A0A9Q4B0C6"/>
<evidence type="ECO:0000259" key="1">
    <source>
        <dbReference type="Pfam" id="PF13619"/>
    </source>
</evidence>
<dbReference type="RefSeq" id="WP_257820451.1">
    <property type="nucleotide sequence ID" value="NZ_JABXYM010000001.1"/>
</dbReference>
<sequence>MEFTEFPQGYFRSIGYDELEKQLHVRLEDERYLIFYEVDQIDYVGLMSSNDMQAFFHGRIEDRYPARTITN</sequence>
<reference evidence="2" key="1">
    <citation type="submission" date="2020-06" db="EMBL/GenBank/DDBJ databases">
        <title>Insight into the genomes of haloalkaliphilic bacilli from Kenyan soda lakes.</title>
        <authorList>
            <person name="Mwirichia R."/>
            <person name="Villamizar G.C."/>
            <person name="Poehlein A."/>
            <person name="Mugweru J."/>
            <person name="Kipnyargis A."/>
            <person name="Kiplimo D."/>
            <person name="Orwa P."/>
            <person name="Daniel R."/>
        </authorList>
    </citation>
    <scope>NUCLEOTIDE SEQUENCE</scope>
    <source>
        <strain evidence="2">B1096_S55</strain>
    </source>
</reference>
<dbReference type="Proteomes" id="UP001057753">
    <property type="component" value="Unassembled WGS sequence"/>
</dbReference>
<keyword evidence="3" id="KW-1185">Reference proteome</keyword>
<dbReference type="EMBL" id="JABXYM010000001">
    <property type="protein sequence ID" value="MCR6095697.1"/>
    <property type="molecule type" value="Genomic_DNA"/>
</dbReference>
<comment type="caution">
    <text evidence="2">The sequence shown here is derived from an EMBL/GenBank/DDBJ whole genome shotgun (WGS) entry which is preliminary data.</text>
</comment>
<accession>A0A9Q4B0C6</accession>
<name>A0A9Q4B0C6_SALAG</name>
<gene>
    <name evidence="2" type="ORF">HXA33_04000</name>
</gene>
<protein>
    <submittedName>
        <fullName evidence="2">KTSC domain-containing protein</fullName>
    </submittedName>
</protein>
<proteinExistence type="predicted"/>
<evidence type="ECO:0000313" key="2">
    <source>
        <dbReference type="EMBL" id="MCR6095697.1"/>
    </source>
</evidence>